<dbReference type="Proteomes" id="UP001465331">
    <property type="component" value="Unassembled WGS sequence"/>
</dbReference>
<evidence type="ECO:0000256" key="1">
    <source>
        <dbReference type="SAM" id="MobiDB-lite"/>
    </source>
</evidence>
<evidence type="ECO:0000313" key="4">
    <source>
        <dbReference type="Proteomes" id="UP001465331"/>
    </source>
</evidence>
<dbReference type="PANTHER" id="PTHR12526">
    <property type="entry name" value="GLYCOSYLTRANSFERASE"/>
    <property type="match status" value="1"/>
</dbReference>
<keyword evidence="3" id="KW-0328">Glycosyltransferase</keyword>
<proteinExistence type="predicted"/>
<dbReference type="RefSeq" id="WP_352887127.1">
    <property type="nucleotide sequence ID" value="NZ_JBEPIJ010000002.1"/>
</dbReference>
<keyword evidence="4" id="KW-1185">Reference proteome</keyword>
<keyword evidence="3" id="KW-0808">Transferase</keyword>
<dbReference type="Gene3D" id="3.40.50.2000">
    <property type="entry name" value="Glycogen Phosphorylase B"/>
    <property type="match status" value="2"/>
</dbReference>
<evidence type="ECO:0000313" key="3">
    <source>
        <dbReference type="EMBL" id="MES0872874.1"/>
    </source>
</evidence>
<dbReference type="PANTHER" id="PTHR12526:SF595">
    <property type="entry name" value="BLL5217 PROTEIN"/>
    <property type="match status" value="1"/>
</dbReference>
<name>A0ABV2A8T0_9GAMM</name>
<reference evidence="3 4" key="1">
    <citation type="submission" date="2024-06" db="EMBL/GenBank/DDBJ databases">
        <authorList>
            <person name="Li Z."/>
            <person name="Jiang Y."/>
        </authorList>
    </citation>
    <scope>NUCLEOTIDE SEQUENCE [LARGE SCALE GENOMIC DNA]</scope>
    <source>
        <strain evidence="3 4">HSW-8</strain>
    </source>
</reference>
<gene>
    <name evidence="3" type="ORF">ABSH63_02430</name>
</gene>
<feature type="domain" description="Glycosyl transferase family 1" evidence="2">
    <location>
        <begin position="204"/>
        <end position="299"/>
    </location>
</feature>
<feature type="region of interest" description="Disordered" evidence="1">
    <location>
        <begin position="327"/>
        <end position="346"/>
    </location>
</feature>
<dbReference type="GO" id="GO:0016757">
    <property type="term" value="F:glycosyltransferase activity"/>
    <property type="evidence" value="ECO:0007669"/>
    <property type="project" value="UniProtKB-KW"/>
</dbReference>
<comment type="caution">
    <text evidence="3">The sequence shown here is derived from an EMBL/GenBank/DDBJ whole genome shotgun (WGS) entry which is preliminary data.</text>
</comment>
<dbReference type="EMBL" id="JBEPIJ010000002">
    <property type="protein sequence ID" value="MES0872874.1"/>
    <property type="molecule type" value="Genomic_DNA"/>
</dbReference>
<dbReference type="Pfam" id="PF00534">
    <property type="entry name" value="Glycos_transf_1"/>
    <property type="match status" value="1"/>
</dbReference>
<dbReference type="EC" id="2.4.-.-" evidence="3"/>
<accession>A0ABV2A8T0</accession>
<dbReference type="SUPFAM" id="SSF53756">
    <property type="entry name" value="UDP-Glycosyltransferase/glycogen phosphorylase"/>
    <property type="match status" value="1"/>
</dbReference>
<protein>
    <submittedName>
        <fullName evidence="3">Glycosyltransferase</fullName>
        <ecNumber evidence="3">2.4.-.-</ecNumber>
    </submittedName>
</protein>
<evidence type="ECO:0000259" key="2">
    <source>
        <dbReference type="Pfam" id="PF00534"/>
    </source>
</evidence>
<dbReference type="InterPro" id="IPR001296">
    <property type="entry name" value="Glyco_trans_1"/>
</dbReference>
<sequence>MHIVHYCPTAYPIPPVGYGGTERVVYWLIRAQIAQGLRVSLIANAASGIEHAVPGAKLIPCDRDTPLAQVIPRDCDVVHLHRMPPDPEAIAVPYLITEHGNRGPDARLLTNTVFVSESHARLHGRRCFVRNGVPADDYRYSEEKDRYLLFLARMEWPHKNARTAMDLALDLDLPLKMSGKYSPWLRPGVWGHWCRHPIKTQRLVQRLGYVDGAIKLDLLARAPVLFHAVNWHEPAGLVVLEAMASGTPVLCTPNGALPEFVQHGETGWLVDSYAAAREAVREALAFSPQQRRQWARRCRERVSRVEDMARGYLALYERVLRGERLSTADERRPAHPRPVVSVRKTR</sequence>
<organism evidence="3 4">
    <name type="scientific">Sinimarinibacterium thermocellulolyticum</name>
    <dbReference type="NCBI Taxonomy" id="3170016"/>
    <lineage>
        <taxon>Bacteria</taxon>
        <taxon>Pseudomonadati</taxon>
        <taxon>Pseudomonadota</taxon>
        <taxon>Gammaproteobacteria</taxon>
        <taxon>Nevskiales</taxon>
        <taxon>Nevskiaceae</taxon>
        <taxon>Sinimarinibacterium</taxon>
    </lineage>
</organism>